<evidence type="ECO:0000313" key="2">
    <source>
        <dbReference type="Proteomes" id="UP000023152"/>
    </source>
</evidence>
<evidence type="ECO:0000313" key="1">
    <source>
        <dbReference type="EMBL" id="ETO27067.1"/>
    </source>
</evidence>
<gene>
    <name evidence="1" type="ORF">RFI_10065</name>
</gene>
<dbReference type="Proteomes" id="UP000023152">
    <property type="component" value="Unassembled WGS sequence"/>
</dbReference>
<reference evidence="1 2" key="1">
    <citation type="journal article" date="2013" name="Curr. Biol.">
        <title>The Genome of the Foraminiferan Reticulomyxa filosa.</title>
        <authorList>
            <person name="Glockner G."/>
            <person name="Hulsmann N."/>
            <person name="Schleicher M."/>
            <person name="Noegel A.A."/>
            <person name="Eichinger L."/>
            <person name="Gallinger C."/>
            <person name="Pawlowski J."/>
            <person name="Sierra R."/>
            <person name="Euteneuer U."/>
            <person name="Pillet L."/>
            <person name="Moustafa A."/>
            <person name="Platzer M."/>
            <person name="Groth M."/>
            <person name="Szafranski K."/>
            <person name="Schliwa M."/>
        </authorList>
    </citation>
    <scope>NUCLEOTIDE SEQUENCE [LARGE SCALE GENOMIC DNA]</scope>
</reference>
<keyword evidence="2" id="KW-1185">Reference proteome</keyword>
<sequence>MYDANVKSDPKTTEVSLLLQNICPFLIEMRDLLLQKPSQIDDDIIDQMGCSDWLQVFVELLHACEFFSLKVEQDIHFWGKANYFASRLHRAVSSLLTFRDHSLLARHVSHYGRYYTYGGFICLSSVALLAYHHHHSNASTLSISSARAHLWDAMHAVQVYVAKPLTNVYHAVWNGVIGNTKEDLSSSLQAEKKNVEDMLQRAGYANMDELNREYVQEVNYGTVRVLRWAISACACWSPFARAKTHTSSKDKMRRWLRELHSIVVKHTDKTYISDQDCAVMLQILKYISSSSLDNLKHRLVTDEENEWLQFDLNHLISQRFTVQQSITLIHRLERYYL</sequence>
<dbReference type="AlphaFoldDB" id="X6NNW3"/>
<accession>X6NNW3</accession>
<proteinExistence type="predicted"/>
<dbReference type="EMBL" id="ASPP01007482">
    <property type="protein sequence ID" value="ETO27067.1"/>
    <property type="molecule type" value="Genomic_DNA"/>
</dbReference>
<name>X6NNW3_RETFI</name>
<organism evidence="1 2">
    <name type="scientific">Reticulomyxa filosa</name>
    <dbReference type="NCBI Taxonomy" id="46433"/>
    <lineage>
        <taxon>Eukaryota</taxon>
        <taxon>Sar</taxon>
        <taxon>Rhizaria</taxon>
        <taxon>Retaria</taxon>
        <taxon>Foraminifera</taxon>
        <taxon>Monothalamids</taxon>
        <taxon>Reticulomyxidae</taxon>
        <taxon>Reticulomyxa</taxon>
    </lineage>
</organism>
<protein>
    <submittedName>
        <fullName evidence="1">Uncharacterized protein</fullName>
    </submittedName>
</protein>
<comment type="caution">
    <text evidence="1">The sequence shown here is derived from an EMBL/GenBank/DDBJ whole genome shotgun (WGS) entry which is preliminary data.</text>
</comment>